<dbReference type="PANTHER" id="PTHR42749">
    <property type="entry name" value="CELL SHAPE-DETERMINING PROTEIN MREB"/>
    <property type="match status" value="1"/>
</dbReference>
<dbReference type="InterPro" id="IPR056546">
    <property type="entry name" value="MreB_MamK-like"/>
</dbReference>
<dbReference type="EMBL" id="JBHTMP010000007">
    <property type="protein sequence ID" value="MFD1320853.1"/>
    <property type="molecule type" value="Genomic_DNA"/>
</dbReference>
<evidence type="ECO:0000256" key="1">
    <source>
        <dbReference type="ARBA" id="ARBA00004496"/>
    </source>
</evidence>
<dbReference type="RefSeq" id="WP_377568235.1">
    <property type="nucleotide sequence ID" value="NZ_JBHTMP010000007.1"/>
</dbReference>
<dbReference type="SUPFAM" id="SSF53067">
    <property type="entry name" value="Actin-like ATPase domain"/>
    <property type="match status" value="1"/>
</dbReference>
<keyword evidence="2" id="KW-0963">Cytoplasm</keyword>
<dbReference type="PANTHER" id="PTHR42749:SF1">
    <property type="entry name" value="CELL SHAPE-DETERMINING PROTEIN MREB"/>
    <property type="match status" value="1"/>
</dbReference>
<proteinExistence type="predicted"/>
<keyword evidence="3" id="KW-0547">Nucleotide-binding</keyword>
<organism evidence="5 6">
    <name type="scientific">Micromonospora sonneratiae</name>
    <dbReference type="NCBI Taxonomy" id="1184706"/>
    <lineage>
        <taxon>Bacteria</taxon>
        <taxon>Bacillati</taxon>
        <taxon>Actinomycetota</taxon>
        <taxon>Actinomycetes</taxon>
        <taxon>Micromonosporales</taxon>
        <taxon>Micromonosporaceae</taxon>
        <taxon>Micromonospora</taxon>
    </lineage>
</organism>
<gene>
    <name evidence="5" type="ORF">ACFQ4H_07095</name>
</gene>
<keyword evidence="4" id="KW-0067">ATP-binding</keyword>
<evidence type="ECO:0000256" key="3">
    <source>
        <dbReference type="ARBA" id="ARBA00022741"/>
    </source>
</evidence>
<name>A0ABW3Y8T3_9ACTN</name>
<dbReference type="Gene3D" id="3.30.420.40">
    <property type="match status" value="2"/>
</dbReference>
<evidence type="ECO:0000313" key="6">
    <source>
        <dbReference type="Proteomes" id="UP001597260"/>
    </source>
</evidence>
<keyword evidence="6" id="KW-1185">Reference proteome</keyword>
<dbReference type="InterPro" id="IPR043129">
    <property type="entry name" value="ATPase_NBD"/>
</dbReference>
<comment type="subcellular location">
    <subcellularLocation>
        <location evidence="1">Cytoplasm</location>
    </subcellularLocation>
</comment>
<protein>
    <submittedName>
        <fullName evidence="5">Rod shape-determining protein</fullName>
    </submittedName>
</protein>
<evidence type="ECO:0000256" key="4">
    <source>
        <dbReference type="ARBA" id="ARBA00022840"/>
    </source>
</evidence>
<accession>A0ABW3Y8T3</accession>
<evidence type="ECO:0000256" key="2">
    <source>
        <dbReference type="ARBA" id="ARBA00022490"/>
    </source>
</evidence>
<reference evidence="6" key="1">
    <citation type="journal article" date="2019" name="Int. J. Syst. Evol. Microbiol.">
        <title>The Global Catalogue of Microorganisms (GCM) 10K type strain sequencing project: providing services to taxonomists for standard genome sequencing and annotation.</title>
        <authorList>
            <consortium name="The Broad Institute Genomics Platform"/>
            <consortium name="The Broad Institute Genome Sequencing Center for Infectious Disease"/>
            <person name="Wu L."/>
            <person name="Ma J."/>
        </authorList>
    </citation>
    <scope>NUCLEOTIDE SEQUENCE [LARGE SCALE GENOMIC DNA]</scope>
    <source>
        <strain evidence="6">JCM 31037</strain>
    </source>
</reference>
<comment type="caution">
    <text evidence="5">The sequence shown here is derived from an EMBL/GenBank/DDBJ whole genome shotgun (WGS) entry which is preliminary data.</text>
</comment>
<evidence type="ECO:0000313" key="5">
    <source>
        <dbReference type="EMBL" id="MFD1320853.1"/>
    </source>
</evidence>
<sequence length="257" mass="26432">MLSPGVYARSGVRHPLAIDLGTANVRVWTPAGSSVIDEPTVIAYDREGVPAAVGRAALALAGSGDVRLVRPVRDGVVDDFPACVHLLQRLVAASGRPPGDMSPVLVGVPATATLWQQDLLIAAVSQTTRGRVVTVEEPLAAALACQATLDAGCDVVAVDLGHGRTEVVRIASGAVTAAERIGIDNPLDQVSAIADVVRRLTRATARSGRRRLLLLTGGGAVGTDAGSRLAALTGRVVTMPAESQLATIRGLRLLLTA</sequence>
<dbReference type="Proteomes" id="UP001597260">
    <property type="component" value="Unassembled WGS sequence"/>
</dbReference>
<dbReference type="Pfam" id="PF06723">
    <property type="entry name" value="MreB_Mbl"/>
    <property type="match status" value="1"/>
</dbReference>